<dbReference type="Proteomes" id="UP000053841">
    <property type="component" value="Unassembled WGS sequence"/>
</dbReference>
<dbReference type="RefSeq" id="XP_007718033.1">
    <property type="nucleotide sequence ID" value="XM_007719843.1"/>
</dbReference>
<reference evidence="2 3" key="1">
    <citation type="journal article" date="2013" name="PLoS Genet.">
        <title>Comparative genome structure, secondary metabolite, and effector coding capacity across Cochliobolus pathogens.</title>
        <authorList>
            <person name="Condon B.J."/>
            <person name="Leng Y."/>
            <person name="Wu D."/>
            <person name="Bushley K.E."/>
            <person name="Ohm R.A."/>
            <person name="Otillar R."/>
            <person name="Martin J."/>
            <person name="Schackwitz W."/>
            <person name="Grimwood J."/>
            <person name="MohdZainudin N."/>
            <person name="Xue C."/>
            <person name="Wang R."/>
            <person name="Manning V.A."/>
            <person name="Dhillon B."/>
            <person name="Tu Z.J."/>
            <person name="Steffenson B.J."/>
            <person name="Salamov A."/>
            <person name="Sun H."/>
            <person name="Lowry S."/>
            <person name="LaButti K."/>
            <person name="Han J."/>
            <person name="Copeland A."/>
            <person name="Lindquist E."/>
            <person name="Barry K."/>
            <person name="Schmutz J."/>
            <person name="Baker S.E."/>
            <person name="Ciuffetti L.M."/>
            <person name="Grigoriev I.V."/>
            <person name="Zhong S."/>
            <person name="Turgeon B.G."/>
        </authorList>
    </citation>
    <scope>NUCLEOTIDE SEQUENCE [LARGE SCALE GENOMIC DNA]</scope>
    <source>
        <strain evidence="2 3">26-R-13</strain>
    </source>
</reference>
<evidence type="ECO:0000313" key="2">
    <source>
        <dbReference type="EMBL" id="EUC27666.1"/>
    </source>
</evidence>
<keyword evidence="1" id="KW-1133">Transmembrane helix</keyword>
<evidence type="ECO:0000256" key="1">
    <source>
        <dbReference type="SAM" id="Phobius"/>
    </source>
</evidence>
<dbReference type="KEGG" id="bze:COCCADRAFT_111089"/>
<evidence type="ECO:0000313" key="3">
    <source>
        <dbReference type="Proteomes" id="UP000053841"/>
    </source>
</evidence>
<feature type="non-terminal residue" evidence="2">
    <location>
        <position position="1"/>
    </location>
</feature>
<keyword evidence="1" id="KW-0472">Membrane</keyword>
<dbReference type="GeneID" id="19144226"/>
<organism evidence="2 3">
    <name type="scientific">Cochliobolus carbonum (strain 26-R-13)</name>
    <name type="common">Maize leaf spot fungus</name>
    <name type="synonym">Bipolaris zeicola</name>
    <dbReference type="NCBI Taxonomy" id="930089"/>
    <lineage>
        <taxon>Eukaryota</taxon>
        <taxon>Fungi</taxon>
        <taxon>Dikarya</taxon>
        <taxon>Ascomycota</taxon>
        <taxon>Pezizomycotina</taxon>
        <taxon>Dothideomycetes</taxon>
        <taxon>Pleosporomycetidae</taxon>
        <taxon>Pleosporales</taxon>
        <taxon>Pleosporineae</taxon>
        <taxon>Pleosporaceae</taxon>
        <taxon>Bipolaris</taxon>
    </lineage>
</organism>
<feature type="transmembrane region" description="Helical" evidence="1">
    <location>
        <begin position="15"/>
        <end position="31"/>
    </location>
</feature>
<sequence length="57" mass="6405">RKVISTDGKDRSKSSIFGLSLMSIVMFLILFRRLDDTVKISPSYVAITHSYHSAMNA</sequence>
<accession>W6Y9E0</accession>
<keyword evidence="3" id="KW-1185">Reference proteome</keyword>
<gene>
    <name evidence="2" type="ORF">COCCADRAFT_111089</name>
</gene>
<dbReference type="HOGENOM" id="CLU_3001910_0_0_1"/>
<dbReference type="AlphaFoldDB" id="W6Y9E0"/>
<keyword evidence="1" id="KW-0812">Transmembrane</keyword>
<dbReference type="EMBL" id="KI964893">
    <property type="protein sequence ID" value="EUC27666.1"/>
    <property type="molecule type" value="Genomic_DNA"/>
</dbReference>
<name>W6Y9E0_COCC2</name>
<proteinExistence type="predicted"/>
<protein>
    <submittedName>
        <fullName evidence="2">Uncharacterized protein</fullName>
    </submittedName>
</protein>